<dbReference type="Gene3D" id="3.40.50.1220">
    <property type="entry name" value="TPP-binding domain"/>
    <property type="match status" value="1"/>
</dbReference>
<evidence type="ECO:0000256" key="4">
    <source>
        <dbReference type="PIRSR" id="PIRSR000089-1"/>
    </source>
</evidence>
<dbReference type="PIRSF" id="PIRSF000089">
    <property type="entry name" value="Electra_flavoP_a"/>
    <property type="match status" value="1"/>
</dbReference>
<dbReference type="InterPro" id="IPR014730">
    <property type="entry name" value="ETF_a/b_N"/>
</dbReference>
<evidence type="ECO:0000256" key="3">
    <source>
        <dbReference type="ARBA" id="ARBA00022630"/>
    </source>
</evidence>
<dbReference type="GO" id="GO:0050660">
    <property type="term" value="F:flavin adenine dinucleotide binding"/>
    <property type="evidence" value="ECO:0007669"/>
    <property type="project" value="InterPro"/>
</dbReference>
<dbReference type="GO" id="GO:0009055">
    <property type="term" value="F:electron transfer activity"/>
    <property type="evidence" value="ECO:0007669"/>
    <property type="project" value="InterPro"/>
</dbReference>
<dbReference type="PANTHER" id="PTHR43153:SF1">
    <property type="entry name" value="ELECTRON TRANSFER FLAVOPROTEIN SUBUNIT ALPHA, MITOCHONDRIAL"/>
    <property type="match status" value="1"/>
</dbReference>
<dbReference type="Pfam" id="PF00766">
    <property type="entry name" value="ETF_alpha"/>
    <property type="match status" value="1"/>
</dbReference>
<organism evidence="6 7">
    <name type="scientific">Desulfosporosinus fructosivorans</name>
    <dbReference type="NCBI Taxonomy" id="2018669"/>
    <lineage>
        <taxon>Bacteria</taxon>
        <taxon>Bacillati</taxon>
        <taxon>Bacillota</taxon>
        <taxon>Clostridia</taxon>
        <taxon>Eubacteriales</taxon>
        <taxon>Desulfitobacteriaceae</taxon>
        <taxon>Desulfosporosinus</taxon>
    </lineage>
</organism>
<name>A0A4Z0QX37_9FIRM</name>
<comment type="caution">
    <text evidence="6">The sequence shown here is derived from an EMBL/GenBank/DDBJ whole genome shotgun (WGS) entry which is preliminary data.</text>
</comment>
<keyword evidence="2" id="KW-0813">Transport</keyword>
<dbReference type="SMART" id="SM00893">
    <property type="entry name" value="ETF"/>
    <property type="match status" value="1"/>
</dbReference>
<feature type="binding site" evidence="4">
    <location>
        <position position="265"/>
    </location>
    <ligand>
        <name>FAD</name>
        <dbReference type="ChEBI" id="CHEBI:57692"/>
    </ligand>
</feature>
<dbReference type="InterPro" id="IPR014731">
    <property type="entry name" value="ETF_asu_C"/>
</dbReference>
<dbReference type="SUPFAM" id="SSF52467">
    <property type="entry name" value="DHS-like NAD/FAD-binding domain"/>
    <property type="match status" value="1"/>
</dbReference>
<dbReference type="Pfam" id="PF01012">
    <property type="entry name" value="ETF"/>
    <property type="match status" value="1"/>
</dbReference>
<dbReference type="GO" id="GO:0033539">
    <property type="term" value="P:fatty acid beta-oxidation using acyl-CoA dehydrogenase"/>
    <property type="evidence" value="ECO:0007669"/>
    <property type="project" value="TreeGrafter"/>
</dbReference>
<dbReference type="AlphaFoldDB" id="A0A4Z0QX37"/>
<dbReference type="OrthoDB" id="9770286at2"/>
<keyword evidence="4" id="KW-0274">FAD</keyword>
<comment type="similarity">
    <text evidence="1">Belongs to the ETF alpha-subunit/FixB family.</text>
</comment>
<dbReference type="Gene3D" id="3.40.50.620">
    <property type="entry name" value="HUPs"/>
    <property type="match status" value="1"/>
</dbReference>
<evidence type="ECO:0000256" key="2">
    <source>
        <dbReference type="ARBA" id="ARBA00022448"/>
    </source>
</evidence>
<dbReference type="InterPro" id="IPR029035">
    <property type="entry name" value="DHS-like_NAD/FAD-binding_dom"/>
</dbReference>
<comment type="cofactor">
    <cofactor evidence="4">
        <name>FAD</name>
        <dbReference type="ChEBI" id="CHEBI:57692"/>
    </cofactor>
    <text evidence="4">Binds 1 FAD per dimer.</text>
</comment>
<feature type="domain" description="Electron transfer flavoprotein alpha/beta-subunit N-terminal" evidence="5">
    <location>
        <begin position="3"/>
        <end position="163"/>
    </location>
</feature>
<feature type="binding site" evidence="4">
    <location>
        <begin position="244"/>
        <end position="251"/>
    </location>
    <ligand>
        <name>FAD</name>
        <dbReference type="ChEBI" id="CHEBI:57692"/>
    </ligand>
</feature>
<proteinExistence type="inferred from homology"/>
<dbReference type="EMBL" id="SPQQ01000015">
    <property type="protein sequence ID" value="TGE35352.1"/>
    <property type="molecule type" value="Genomic_DNA"/>
</dbReference>
<accession>A0A4Z0QX37</accession>
<dbReference type="RefSeq" id="WP_135551917.1">
    <property type="nucleotide sequence ID" value="NZ_SPQQ01000015.1"/>
</dbReference>
<dbReference type="PANTHER" id="PTHR43153">
    <property type="entry name" value="ELECTRON TRANSFER FLAVOPROTEIN ALPHA"/>
    <property type="match status" value="1"/>
</dbReference>
<dbReference type="Proteomes" id="UP000298460">
    <property type="component" value="Unassembled WGS sequence"/>
</dbReference>
<dbReference type="InterPro" id="IPR014729">
    <property type="entry name" value="Rossmann-like_a/b/a_fold"/>
</dbReference>
<keyword evidence="3" id="KW-0285">Flavoprotein</keyword>
<evidence type="ECO:0000313" key="7">
    <source>
        <dbReference type="Proteomes" id="UP000298460"/>
    </source>
</evidence>
<evidence type="ECO:0000259" key="5">
    <source>
        <dbReference type="SMART" id="SM00893"/>
    </source>
</evidence>
<feature type="binding site" evidence="4">
    <location>
        <begin position="212"/>
        <end position="213"/>
    </location>
    <ligand>
        <name>FAD</name>
        <dbReference type="ChEBI" id="CHEBI:57692"/>
    </ligand>
</feature>
<dbReference type="FunFam" id="3.40.50.1220:FF:000004">
    <property type="entry name" value="Electron transfer flavoprotein"/>
    <property type="match status" value="1"/>
</dbReference>
<evidence type="ECO:0000256" key="1">
    <source>
        <dbReference type="ARBA" id="ARBA00005817"/>
    </source>
</evidence>
<dbReference type="SUPFAM" id="SSF52402">
    <property type="entry name" value="Adenine nucleotide alpha hydrolases-like"/>
    <property type="match status" value="1"/>
</dbReference>
<keyword evidence="7" id="KW-1185">Reference proteome</keyword>
<protein>
    <submittedName>
        <fullName evidence="6">Electron transfer flavoprotein subunit alpha/FixB family protein</fullName>
    </submittedName>
</protein>
<evidence type="ECO:0000313" key="6">
    <source>
        <dbReference type="EMBL" id="TGE35352.1"/>
    </source>
</evidence>
<dbReference type="InterPro" id="IPR001308">
    <property type="entry name" value="ETF_a/FixB"/>
</dbReference>
<reference evidence="6 7" key="1">
    <citation type="submission" date="2019-03" db="EMBL/GenBank/DDBJ databases">
        <title>Draft Genome Sequence of Desulfosporosinus fructosivorans Strain 63.6F, Isolated from Marine Sediment in the Baltic Sea.</title>
        <authorList>
            <person name="Hausmann B."/>
            <person name="Vandieken V."/>
            <person name="Pjevac P."/>
            <person name="Schreck K."/>
            <person name="Herbold C.W."/>
            <person name="Loy A."/>
        </authorList>
    </citation>
    <scope>NUCLEOTIDE SEQUENCE [LARGE SCALE GENOMIC DNA]</scope>
    <source>
        <strain evidence="6 7">63.6F</strain>
    </source>
</reference>
<gene>
    <name evidence="6" type="ORF">E4K67_25495</name>
</gene>
<sequence>MAIYIYSDRKSLAAELVAFAKQEGKESVILAMGTPAEDFQGCGADKILEIGSGPAENYSKALADYLKKHTMELLLAGATLRGRDVAARVAGYMKAPLCADVHSIIGDAGDYIIERMMYGGAVNSRQKLPSGGVATVSSGCFEATSGQSVVETISLKEDLRVQLLSCEPVVRSGEDLSNATRVVSVGQGLKQQEDLALIRQLADAMGAALACSRGVAEERRWLPVEKYVGISGNILSPSVYLACGISGQIQHIYGVRDAKIIVGINNNEQAPIFAASDYGIVGDLYEVVPALIAELQRSL</sequence>